<proteinExistence type="predicted"/>
<comment type="caution">
    <text evidence="1">The sequence shown here is derived from an EMBL/GenBank/DDBJ whole genome shotgun (WGS) entry which is preliminary data.</text>
</comment>
<sequence>MPMLLEMVEQRKREQLKWREGPRGEQLQIESTSFFATCPPSESTFASTPFTVATQVIQARVAWDGGTTKELMIGVEMRTTRTARRDGRNILELRELIGLSVDLRLGKFGKVFQFSRGLQDQIILQLLLVSTVSGFYDFDARRKERFECLDDSDCYDGKTFCKNYKCE</sequence>
<reference evidence="1 2" key="1">
    <citation type="submission" date="2019-12" db="EMBL/GenBank/DDBJ databases">
        <title>Chromosome-level assembly of the Caenorhabditis remanei genome.</title>
        <authorList>
            <person name="Teterina A.A."/>
            <person name="Willis J.H."/>
            <person name="Phillips P.C."/>
        </authorList>
    </citation>
    <scope>NUCLEOTIDE SEQUENCE [LARGE SCALE GENOMIC DNA]</scope>
    <source>
        <strain evidence="1 2">PX506</strain>
        <tissue evidence="1">Whole organism</tissue>
    </source>
</reference>
<gene>
    <name evidence="1" type="ORF">GCK72_001098</name>
</gene>
<dbReference type="EMBL" id="WUAV01000001">
    <property type="protein sequence ID" value="KAF1769282.1"/>
    <property type="molecule type" value="Genomic_DNA"/>
</dbReference>
<organism evidence="1 2">
    <name type="scientific">Caenorhabditis remanei</name>
    <name type="common">Caenorhabditis vulgaris</name>
    <dbReference type="NCBI Taxonomy" id="31234"/>
    <lineage>
        <taxon>Eukaryota</taxon>
        <taxon>Metazoa</taxon>
        <taxon>Ecdysozoa</taxon>
        <taxon>Nematoda</taxon>
        <taxon>Chromadorea</taxon>
        <taxon>Rhabditida</taxon>
        <taxon>Rhabditina</taxon>
        <taxon>Rhabditomorpha</taxon>
        <taxon>Rhabditoidea</taxon>
        <taxon>Rhabditidae</taxon>
        <taxon>Peloderinae</taxon>
        <taxon>Caenorhabditis</taxon>
    </lineage>
</organism>
<dbReference type="KEGG" id="crq:GCK72_001098"/>
<accession>A0A6A5HU28</accession>
<dbReference type="Proteomes" id="UP000483820">
    <property type="component" value="Chromosome I"/>
</dbReference>
<protein>
    <submittedName>
        <fullName evidence="1">Uncharacterized protein</fullName>
    </submittedName>
</protein>
<name>A0A6A5HU28_CAERE</name>
<evidence type="ECO:0000313" key="2">
    <source>
        <dbReference type="Proteomes" id="UP000483820"/>
    </source>
</evidence>
<evidence type="ECO:0000313" key="1">
    <source>
        <dbReference type="EMBL" id="KAF1769282.1"/>
    </source>
</evidence>
<dbReference type="GeneID" id="78773229"/>
<dbReference type="CTD" id="78773229"/>
<dbReference type="AlphaFoldDB" id="A0A6A5HU28"/>
<dbReference type="RefSeq" id="XP_053591488.1">
    <property type="nucleotide sequence ID" value="XM_053722843.1"/>
</dbReference>